<name>A0A8X6VAI8_TRICX</name>
<protein>
    <submittedName>
        <fullName evidence="1">Uncharacterized protein</fullName>
    </submittedName>
</protein>
<keyword evidence="2" id="KW-1185">Reference proteome</keyword>
<dbReference type="EMBL" id="BMAU01021304">
    <property type="protein sequence ID" value="GFY11122.1"/>
    <property type="molecule type" value="Genomic_DNA"/>
</dbReference>
<comment type="caution">
    <text evidence="1">The sequence shown here is derived from an EMBL/GenBank/DDBJ whole genome shotgun (WGS) entry which is preliminary data.</text>
</comment>
<organism evidence="1 2">
    <name type="scientific">Trichonephila clavipes</name>
    <name type="common">Golden silk orbweaver</name>
    <name type="synonym">Nephila clavipes</name>
    <dbReference type="NCBI Taxonomy" id="2585209"/>
    <lineage>
        <taxon>Eukaryota</taxon>
        <taxon>Metazoa</taxon>
        <taxon>Ecdysozoa</taxon>
        <taxon>Arthropoda</taxon>
        <taxon>Chelicerata</taxon>
        <taxon>Arachnida</taxon>
        <taxon>Araneae</taxon>
        <taxon>Araneomorphae</taxon>
        <taxon>Entelegynae</taxon>
        <taxon>Araneoidea</taxon>
        <taxon>Nephilidae</taxon>
        <taxon>Trichonephila</taxon>
    </lineage>
</organism>
<evidence type="ECO:0000313" key="1">
    <source>
        <dbReference type="EMBL" id="GFY11122.1"/>
    </source>
</evidence>
<proteinExistence type="predicted"/>
<reference evidence="1" key="1">
    <citation type="submission" date="2020-08" db="EMBL/GenBank/DDBJ databases">
        <title>Multicomponent nature underlies the extraordinary mechanical properties of spider dragline silk.</title>
        <authorList>
            <person name="Kono N."/>
            <person name="Nakamura H."/>
            <person name="Mori M."/>
            <person name="Yoshida Y."/>
            <person name="Ohtoshi R."/>
            <person name="Malay A.D."/>
            <person name="Moran D.A.P."/>
            <person name="Tomita M."/>
            <person name="Numata K."/>
            <person name="Arakawa K."/>
        </authorList>
    </citation>
    <scope>NUCLEOTIDE SEQUENCE</scope>
</reference>
<evidence type="ECO:0000313" key="2">
    <source>
        <dbReference type="Proteomes" id="UP000887159"/>
    </source>
</evidence>
<dbReference type="Proteomes" id="UP000887159">
    <property type="component" value="Unassembled WGS sequence"/>
</dbReference>
<gene>
    <name evidence="1" type="ORF">TNCV_4471081</name>
</gene>
<accession>A0A8X6VAI8</accession>
<sequence>MSRHEIDCRLYTLVIYNSSQDFLPKKNQALINQISVKAKEMVPDTQNIDAKASCSKVLEQPVYNMVNFHYIGPHVMPYMFSAMSGKSERTRFHTHKDQILHGGYSRWQNVMLD</sequence>
<dbReference type="AlphaFoldDB" id="A0A8X6VAI8"/>